<dbReference type="InParanoid" id="A0A3B1J3Z6"/>
<sequence>MEVKCVCMLLLLLCVEARGGEAPPAGLEEIRNELQQLNTTATEQAVEINTLKERLEAAEQQLKTQRDTPKVAFAASLGSNGIISTKNTFKKLIYKDVLTNVGHAYNPETGVFKAPVKGVYYIRFTATAPTSGLMSAVLYKNQTVQLTVHEPPVGPGSDTAANGAALLLEQGEELYMQLRPNSHLWDNASHHSTFSGFLLYAM</sequence>
<keyword evidence="8" id="KW-1185">Reference proteome</keyword>
<dbReference type="PANTHER" id="PTHR22923:SF102">
    <property type="entry name" value="CEREBELLIN 13-RELATED"/>
    <property type="match status" value="1"/>
</dbReference>
<dbReference type="FunCoup" id="A0A3B1J3Z6">
    <property type="interactions" value="2"/>
</dbReference>
<keyword evidence="4" id="KW-0175">Coiled coil</keyword>
<protein>
    <submittedName>
        <fullName evidence="7">Complement C1q-like protein 3</fullName>
    </submittedName>
</protein>
<reference evidence="8" key="1">
    <citation type="submission" date="2013-03" db="EMBL/GenBank/DDBJ databases">
        <authorList>
            <person name="Jeffery W."/>
            <person name="Warren W."/>
            <person name="Wilson R.K."/>
        </authorList>
    </citation>
    <scope>NUCLEOTIDE SEQUENCE</scope>
    <source>
        <strain evidence="8">female</strain>
    </source>
</reference>
<evidence type="ECO:0000313" key="8">
    <source>
        <dbReference type="Proteomes" id="UP000018467"/>
    </source>
</evidence>
<dbReference type="SUPFAM" id="SSF49842">
    <property type="entry name" value="TNF-like"/>
    <property type="match status" value="1"/>
</dbReference>
<dbReference type="AlphaFoldDB" id="A0A3B1J3Z6"/>
<dbReference type="GO" id="GO:0005576">
    <property type="term" value="C:extracellular region"/>
    <property type="evidence" value="ECO:0007669"/>
    <property type="project" value="UniProtKB-SubCell"/>
</dbReference>
<dbReference type="SMART" id="SM00110">
    <property type="entry name" value="C1Q"/>
    <property type="match status" value="1"/>
</dbReference>
<dbReference type="Proteomes" id="UP000018467">
    <property type="component" value="Unassembled WGS sequence"/>
</dbReference>
<reference evidence="7" key="4">
    <citation type="submission" date="2025-09" db="UniProtKB">
        <authorList>
            <consortium name="Ensembl"/>
        </authorList>
    </citation>
    <scope>IDENTIFICATION</scope>
</reference>
<feature type="chain" id="PRO_5017357232" evidence="5">
    <location>
        <begin position="18"/>
        <end position="202"/>
    </location>
</feature>
<organism evidence="7 8">
    <name type="scientific">Astyanax mexicanus</name>
    <name type="common">Blind cave fish</name>
    <name type="synonym">Astyanax fasciatus mexicanus</name>
    <dbReference type="NCBI Taxonomy" id="7994"/>
    <lineage>
        <taxon>Eukaryota</taxon>
        <taxon>Metazoa</taxon>
        <taxon>Chordata</taxon>
        <taxon>Craniata</taxon>
        <taxon>Vertebrata</taxon>
        <taxon>Euteleostomi</taxon>
        <taxon>Actinopterygii</taxon>
        <taxon>Neopterygii</taxon>
        <taxon>Teleostei</taxon>
        <taxon>Ostariophysi</taxon>
        <taxon>Characiformes</taxon>
        <taxon>Characoidei</taxon>
        <taxon>Acestrorhamphidae</taxon>
        <taxon>Acestrorhamphinae</taxon>
        <taxon>Astyanax</taxon>
    </lineage>
</organism>
<dbReference type="GeneTree" id="ENSGT00950000183116"/>
<dbReference type="InterPro" id="IPR001073">
    <property type="entry name" value="C1q_dom"/>
</dbReference>
<evidence type="ECO:0000256" key="5">
    <source>
        <dbReference type="SAM" id="SignalP"/>
    </source>
</evidence>
<dbReference type="Ensembl" id="ENSAMXT00000043336.1">
    <property type="protein sequence ID" value="ENSAMXP00000036565.1"/>
    <property type="gene ID" value="ENSAMXG00000036392.1"/>
</dbReference>
<dbReference type="InterPro" id="IPR050822">
    <property type="entry name" value="Cerebellin_Synaptic_Org"/>
</dbReference>
<evidence type="ECO:0000256" key="4">
    <source>
        <dbReference type="SAM" id="Coils"/>
    </source>
</evidence>
<dbReference type="PRINTS" id="PR00007">
    <property type="entry name" value="COMPLEMNTC1Q"/>
</dbReference>
<comment type="subcellular location">
    <subcellularLocation>
        <location evidence="1">Secreted</location>
    </subcellularLocation>
</comment>
<dbReference type="STRING" id="7994.ENSAMXP00000036565"/>
<evidence type="ECO:0000256" key="2">
    <source>
        <dbReference type="ARBA" id="ARBA00022525"/>
    </source>
</evidence>
<accession>A0A3B1J3Z6</accession>
<evidence type="ECO:0000256" key="1">
    <source>
        <dbReference type="ARBA" id="ARBA00004613"/>
    </source>
</evidence>
<dbReference type="Pfam" id="PF00386">
    <property type="entry name" value="C1q"/>
    <property type="match status" value="1"/>
</dbReference>
<reference evidence="7" key="3">
    <citation type="submission" date="2025-08" db="UniProtKB">
        <authorList>
            <consortium name="Ensembl"/>
        </authorList>
    </citation>
    <scope>IDENTIFICATION</scope>
</reference>
<reference evidence="8" key="2">
    <citation type="journal article" date="2014" name="Nat. Commun.">
        <title>The cavefish genome reveals candidate genes for eye loss.</title>
        <authorList>
            <person name="McGaugh S.E."/>
            <person name="Gross J.B."/>
            <person name="Aken B."/>
            <person name="Blin M."/>
            <person name="Borowsky R."/>
            <person name="Chalopin D."/>
            <person name="Hinaux H."/>
            <person name="Jeffery W.R."/>
            <person name="Keene A."/>
            <person name="Ma L."/>
            <person name="Minx P."/>
            <person name="Murphy D."/>
            <person name="O'Quin K.E."/>
            <person name="Retaux S."/>
            <person name="Rohner N."/>
            <person name="Searle S.M."/>
            <person name="Stahl B.A."/>
            <person name="Tabin C."/>
            <person name="Volff J.N."/>
            <person name="Yoshizawa M."/>
            <person name="Warren W.C."/>
        </authorList>
    </citation>
    <scope>NUCLEOTIDE SEQUENCE [LARGE SCALE GENOMIC DNA]</scope>
    <source>
        <strain evidence="8">female</strain>
    </source>
</reference>
<name>A0A3B1J3Z6_ASTMX</name>
<evidence type="ECO:0000259" key="6">
    <source>
        <dbReference type="PROSITE" id="PS50871"/>
    </source>
</evidence>
<dbReference type="PANTHER" id="PTHR22923">
    <property type="entry name" value="CEREBELLIN-RELATED"/>
    <property type="match status" value="1"/>
</dbReference>
<evidence type="ECO:0000256" key="3">
    <source>
        <dbReference type="ARBA" id="ARBA00022729"/>
    </source>
</evidence>
<feature type="signal peptide" evidence="5">
    <location>
        <begin position="1"/>
        <end position="17"/>
    </location>
</feature>
<proteinExistence type="predicted"/>
<feature type="domain" description="C1q" evidence="6">
    <location>
        <begin position="66"/>
        <end position="202"/>
    </location>
</feature>
<keyword evidence="3 5" id="KW-0732">Signal</keyword>
<dbReference type="InterPro" id="IPR008983">
    <property type="entry name" value="Tumour_necrosis_fac-like_dom"/>
</dbReference>
<dbReference type="Bgee" id="ENSAMXG00000036392">
    <property type="expression patterns" value="Expressed in liver and 9 other cell types or tissues"/>
</dbReference>
<feature type="coiled-coil region" evidence="4">
    <location>
        <begin position="27"/>
        <end position="68"/>
    </location>
</feature>
<keyword evidence="2" id="KW-0964">Secreted</keyword>
<dbReference type="Gene3D" id="2.60.120.40">
    <property type="match status" value="1"/>
</dbReference>
<evidence type="ECO:0000313" key="7">
    <source>
        <dbReference type="Ensembl" id="ENSAMXP00000036565.1"/>
    </source>
</evidence>
<dbReference type="PROSITE" id="PS50871">
    <property type="entry name" value="C1Q"/>
    <property type="match status" value="1"/>
</dbReference>